<gene>
    <name evidence="2" type="ORF">E1212_20650</name>
</gene>
<dbReference type="EMBL" id="SMKL01000053">
    <property type="protein sequence ID" value="TDC48607.1"/>
    <property type="molecule type" value="Genomic_DNA"/>
</dbReference>
<dbReference type="AlphaFoldDB" id="A0A4R4RGW1"/>
<dbReference type="OrthoDB" id="9778880at2"/>
<name>A0A4R4RGW1_9ACTN</name>
<comment type="caution">
    <text evidence="2">The sequence shown here is derived from an EMBL/GenBank/DDBJ whole genome shotgun (WGS) entry which is preliminary data.</text>
</comment>
<reference evidence="2 3" key="1">
    <citation type="submission" date="2019-02" db="EMBL/GenBank/DDBJ databases">
        <title>Draft genome sequences of novel Actinobacteria.</title>
        <authorList>
            <person name="Sahin N."/>
            <person name="Ay H."/>
            <person name="Saygin H."/>
        </authorList>
    </citation>
    <scope>NUCLEOTIDE SEQUENCE [LARGE SCALE GENOMIC DNA]</scope>
    <source>
        <strain evidence="2 3">KC603</strain>
    </source>
</reference>
<dbReference type="CDD" id="cd00408">
    <property type="entry name" value="DHDPS-like"/>
    <property type="match status" value="1"/>
</dbReference>
<evidence type="ECO:0000256" key="1">
    <source>
        <dbReference type="ARBA" id="ARBA00023239"/>
    </source>
</evidence>
<accession>A0A4R4RGW1</accession>
<dbReference type="InterPro" id="IPR002220">
    <property type="entry name" value="DapA-like"/>
</dbReference>
<evidence type="ECO:0000313" key="3">
    <source>
        <dbReference type="Proteomes" id="UP000295621"/>
    </source>
</evidence>
<dbReference type="Proteomes" id="UP000295621">
    <property type="component" value="Unassembled WGS sequence"/>
</dbReference>
<dbReference type="SMART" id="SM01130">
    <property type="entry name" value="DHDPS"/>
    <property type="match status" value="1"/>
</dbReference>
<dbReference type="SUPFAM" id="SSF51569">
    <property type="entry name" value="Aldolase"/>
    <property type="match status" value="1"/>
</dbReference>
<dbReference type="InterPro" id="IPR013785">
    <property type="entry name" value="Aldolase_TIM"/>
</dbReference>
<protein>
    <submittedName>
        <fullName evidence="2">Dihydrodipicolinate synthase family protein</fullName>
    </submittedName>
</protein>
<keyword evidence="1" id="KW-0456">Lyase</keyword>
<proteinExistence type="predicted"/>
<dbReference type="Pfam" id="PF00701">
    <property type="entry name" value="DHDPS"/>
    <property type="match status" value="1"/>
</dbReference>
<dbReference type="Gene3D" id="3.20.20.70">
    <property type="entry name" value="Aldolase class I"/>
    <property type="match status" value="1"/>
</dbReference>
<evidence type="ECO:0000313" key="2">
    <source>
        <dbReference type="EMBL" id="TDC48607.1"/>
    </source>
</evidence>
<keyword evidence="3" id="KW-1185">Reference proteome</keyword>
<dbReference type="GO" id="GO:0016829">
    <property type="term" value="F:lyase activity"/>
    <property type="evidence" value="ECO:0007669"/>
    <property type="project" value="UniProtKB-KW"/>
</dbReference>
<sequence>MDRTEREPLSTDEARYPRTVLAACCVPWDESGEVAEELFRASIADQVAQDLRHLYVFGTAGEGYAVDERRFDQVVDVFADESRRHGVDPMVGLISPSLPVVIGRIERCVARGIRSFQLSLPSWGALNDAELATFFAQTCGRFPEAEFLHYNLARSGRMLTPDDYATLAAAHPNLVAVKHTRADYATVHGLFAKAPALRHFVTEATYSYASLVGPAGFLVSIASVRPRLAREYFDAGVARDADALLAICAELLEMSGELRRAVGPGPHMDGAFDKIFAKVRDPRFPLALLPPYQGASDAAFQAFRAALRERHPRWVEA</sequence>
<organism evidence="2 3">
    <name type="scientific">Jiangella ureilytica</name>
    <dbReference type="NCBI Taxonomy" id="2530374"/>
    <lineage>
        <taxon>Bacteria</taxon>
        <taxon>Bacillati</taxon>
        <taxon>Actinomycetota</taxon>
        <taxon>Actinomycetes</taxon>
        <taxon>Jiangellales</taxon>
        <taxon>Jiangellaceae</taxon>
        <taxon>Jiangella</taxon>
    </lineage>
</organism>